<evidence type="ECO:0000313" key="5">
    <source>
        <dbReference type="EMBL" id="EGO31131.1"/>
    </source>
</evidence>
<dbReference type="KEGG" id="sla:SERLADRAFT_444710"/>
<dbReference type="CDD" id="cd12276">
    <property type="entry name" value="RRM2_MEI2_EAR1_like"/>
    <property type="match status" value="1"/>
</dbReference>
<dbReference type="HOGENOM" id="CLU_815268_0_0_1"/>
<dbReference type="GeneID" id="18816127"/>
<dbReference type="AlphaFoldDB" id="F8NEY3"/>
<gene>
    <name evidence="5" type="ORF">SERLADRAFT_444710</name>
</gene>
<protein>
    <recommendedName>
        <fullName evidence="4">RRM domain-containing protein</fullName>
    </recommendedName>
</protein>
<dbReference type="SUPFAM" id="SSF54928">
    <property type="entry name" value="RNA-binding domain, RBD"/>
    <property type="match status" value="1"/>
</dbReference>
<dbReference type="Gene3D" id="3.30.70.330">
    <property type="match status" value="2"/>
</dbReference>
<feature type="compositionally biased region" description="Basic residues" evidence="3">
    <location>
        <begin position="29"/>
        <end position="41"/>
    </location>
</feature>
<evidence type="ECO:0000256" key="3">
    <source>
        <dbReference type="SAM" id="MobiDB-lite"/>
    </source>
</evidence>
<dbReference type="PANTHER" id="PTHR23189">
    <property type="entry name" value="RNA RECOGNITION MOTIF-CONTAINING"/>
    <property type="match status" value="1"/>
</dbReference>
<dbReference type="InterPro" id="IPR012677">
    <property type="entry name" value="Nucleotide-bd_a/b_plait_sf"/>
</dbReference>
<dbReference type="PROSITE" id="PS50102">
    <property type="entry name" value="RRM"/>
    <property type="match status" value="1"/>
</dbReference>
<evidence type="ECO:0000256" key="1">
    <source>
        <dbReference type="ARBA" id="ARBA00022884"/>
    </source>
</evidence>
<dbReference type="GO" id="GO:0003723">
    <property type="term" value="F:RNA binding"/>
    <property type="evidence" value="ECO:0007669"/>
    <property type="project" value="UniProtKB-UniRule"/>
</dbReference>
<organism>
    <name type="scientific">Serpula lacrymans var. lacrymans (strain S7.9)</name>
    <name type="common">Dry rot fungus</name>
    <dbReference type="NCBI Taxonomy" id="578457"/>
    <lineage>
        <taxon>Eukaryota</taxon>
        <taxon>Fungi</taxon>
        <taxon>Dikarya</taxon>
        <taxon>Basidiomycota</taxon>
        <taxon>Agaricomycotina</taxon>
        <taxon>Agaricomycetes</taxon>
        <taxon>Agaricomycetidae</taxon>
        <taxon>Boletales</taxon>
        <taxon>Coniophorineae</taxon>
        <taxon>Serpulaceae</taxon>
        <taxon>Serpula</taxon>
    </lineage>
</organism>
<name>F8NEY3_SERL9</name>
<dbReference type="SMART" id="SM00360">
    <property type="entry name" value="RRM"/>
    <property type="match status" value="2"/>
</dbReference>
<keyword evidence="1 2" id="KW-0694">RNA-binding</keyword>
<evidence type="ECO:0000259" key="4">
    <source>
        <dbReference type="PROSITE" id="PS50102"/>
    </source>
</evidence>
<reference evidence="5" key="1">
    <citation type="submission" date="2011-04" db="EMBL/GenBank/DDBJ databases">
        <title>Evolution of plant cell wall degrading machinery underlies the functional diversity of forest fungi.</title>
        <authorList>
            <consortium name="US DOE Joint Genome Institute (JGI-PGF)"/>
            <person name="Eastwood D.C."/>
            <person name="Floudas D."/>
            <person name="Binder M."/>
            <person name="Majcherczyk A."/>
            <person name="Schneider P."/>
            <person name="Aerts A."/>
            <person name="Asiegbu F.O."/>
            <person name="Baker S.E."/>
            <person name="Barry K."/>
            <person name="Bendiksby M."/>
            <person name="Blumentritt M."/>
            <person name="Coutinho P.M."/>
            <person name="Cullen D."/>
            <person name="Cullen D."/>
            <person name="Gathman A."/>
            <person name="Goodell B."/>
            <person name="Henrissat B."/>
            <person name="Ihrmark K."/>
            <person name="Kauserud H."/>
            <person name="Kohler A."/>
            <person name="LaButti K."/>
            <person name="Lapidus A."/>
            <person name="Lavin J.L."/>
            <person name="Lee Y.-H."/>
            <person name="Lindquist E."/>
            <person name="Lilly W."/>
            <person name="Lucas S."/>
            <person name="Morin E."/>
            <person name="Murat C."/>
            <person name="Oguiza J.A."/>
            <person name="Park J."/>
            <person name="Pisabarro A.G."/>
            <person name="Riley R."/>
            <person name="Rosling A."/>
            <person name="Salamov A."/>
            <person name="Schmidt O."/>
            <person name="Schmutz J."/>
            <person name="Skrede I."/>
            <person name="Stenlid J."/>
            <person name="Wiebenga A."/>
            <person name="Xie X."/>
            <person name="Kues U."/>
            <person name="Hibbett D.S."/>
            <person name="Hoffmeister D."/>
            <person name="Hogberg N."/>
            <person name="Martin F."/>
            <person name="Grigoriev I.V."/>
            <person name="Watkinson S.C."/>
        </authorList>
    </citation>
    <scope>NUCLEOTIDE SEQUENCE</scope>
    <source>
        <strain evidence="5">S7.9</strain>
    </source>
</reference>
<feature type="domain" description="RRM" evidence="4">
    <location>
        <begin position="163"/>
        <end position="236"/>
    </location>
</feature>
<accession>F8NEY3</accession>
<evidence type="ECO:0000256" key="2">
    <source>
        <dbReference type="PROSITE-ProRule" id="PRU00176"/>
    </source>
</evidence>
<dbReference type="EMBL" id="GL945428">
    <property type="protein sequence ID" value="EGO31131.1"/>
    <property type="molecule type" value="Genomic_DNA"/>
</dbReference>
<dbReference type="InterPro" id="IPR000504">
    <property type="entry name" value="RRM_dom"/>
</dbReference>
<dbReference type="RefSeq" id="XP_007313015.1">
    <property type="nucleotide sequence ID" value="XM_007312953.1"/>
</dbReference>
<proteinExistence type="predicted"/>
<sequence length="341" mass="38268">MNRHHPYGGFETSARRGGSPGGPGPDRTYHHRGAPRGRGFGRGRGGGYNAFDANAAQSSSPYDQAPPQSDIGIYNNYDSGSQEQPFYQNGNAGYGGGPSQYTAPPASDGYNQAYGNFEDGTDSNYDEGAYGNRSGKRIVRRERDDKVHDSIIEERIQRERPCRTLFIRNIKYETNSEDVRHSFEEHGEIKTFFDLISTRGMVFVTYYDLRAAERARDRLQGSEISGRPIDVHYSLPRDDQRQGGDKNQLQGTVIVTLRNSPSGQPIDDNEVRRKFQQFGDVKSVRPIGDRGDQRYVEFYDIRACEESYDRLRHQGLQDGVMDIVFAWDVTEGNGPPNSGGQ</sequence>
<dbReference type="Proteomes" id="UP000008064">
    <property type="component" value="Unassembled WGS sequence"/>
</dbReference>
<feature type="non-terminal residue" evidence="5">
    <location>
        <position position="341"/>
    </location>
</feature>
<dbReference type="OrthoDB" id="439808at2759"/>
<feature type="compositionally biased region" description="Polar residues" evidence="3">
    <location>
        <begin position="76"/>
        <end position="91"/>
    </location>
</feature>
<feature type="region of interest" description="Disordered" evidence="3">
    <location>
        <begin position="1"/>
        <end position="131"/>
    </location>
</feature>
<dbReference type="InterPro" id="IPR035979">
    <property type="entry name" value="RBD_domain_sf"/>
</dbReference>
<dbReference type="Pfam" id="PF00076">
    <property type="entry name" value="RRM_1"/>
    <property type="match status" value="1"/>
</dbReference>